<comment type="caution">
    <text evidence="4">The sequence shown here is derived from an EMBL/GenBank/DDBJ whole genome shotgun (WGS) entry which is preliminary data.</text>
</comment>
<reference evidence="4" key="1">
    <citation type="journal article" date="2022" name="Proc. Natl. Acad. Sci. U.S.A.">
        <title>Life cycle and functional genomics of the unicellular red alga Galdieria for elucidating algal and plant evolution and industrial use.</title>
        <authorList>
            <person name="Hirooka S."/>
            <person name="Itabashi T."/>
            <person name="Ichinose T.M."/>
            <person name="Onuma R."/>
            <person name="Fujiwara T."/>
            <person name="Yamashita S."/>
            <person name="Jong L.W."/>
            <person name="Tomita R."/>
            <person name="Iwane A.H."/>
            <person name="Miyagishima S.Y."/>
        </authorList>
    </citation>
    <scope>NUCLEOTIDE SEQUENCE</scope>
    <source>
        <strain evidence="4">NBRC 102759</strain>
    </source>
</reference>
<proteinExistence type="predicted"/>
<keyword evidence="2" id="KW-0472">Membrane</keyword>
<feature type="domain" description="FMP27/BLTP2/Hobbit GFWDK motif-containing RBG unit" evidence="3">
    <location>
        <begin position="936"/>
        <end position="1067"/>
    </location>
</feature>
<feature type="region of interest" description="Disordered" evidence="1">
    <location>
        <begin position="1491"/>
        <end position="1511"/>
    </location>
</feature>
<keyword evidence="5" id="KW-1185">Reference proteome</keyword>
<feature type="transmembrane region" description="Helical" evidence="2">
    <location>
        <begin position="45"/>
        <end position="68"/>
    </location>
</feature>
<dbReference type="Pfam" id="PF10344">
    <property type="entry name" value="Hobbit"/>
    <property type="match status" value="2"/>
</dbReference>
<dbReference type="InterPro" id="IPR045167">
    <property type="entry name" value="Hobbit"/>
</dbReference>
<organism evidence="4 5">
    <name type="scientific">Galdieria partita</name>
    <dbReference type="NCBI Taxonomy" id="83374"/>
    <lineage>
        <taxon>Eukaryota</taxon>
        <taxon>Rhodophyta</taxon>
        <taxon>Bangiophyceae</taxon>
        <taxon>Galdieriales</taxon>
        <taxon>Galdieriaceae</taxon>
        <taxon>Galdieria</taxon>
    </lineage>
</organism>
<dbReference type="InterPro" id="IPR019441">
    <property type="entry name" value="FMP27/BLTP2/Hobbit_GFWDK_RBG"/>
</dbReference>
<name>A0A9C7Q135_9RHOD</name>
<reference evidence="4" key="2">
    <citation type="submission" date="2022-01" db="EMBL/GenBank/DDBJ databases">
        <authorList>
            <person name="Hirooka S."/>
            <person name="Miyagishima S.Y."/>
        </authorList>
    </citation>
    <scope>NUCLEOTIDE SEQUENCE</scope>
    <source>
        <strain evidence="4">NBRC 102759</strain>
    </source>
</reference>
<evidence type="ECO:0000256" key="1">
    <source>
        <dbReference type="SAM" id="MobiDB-lite"/>
    </source>
</evidence>
<feature type="transmembrane region" description="Helical" evidence="2">
    <location>
        <begin position="15"/>
        <end position="33"/>
    </location>
</feature>
<evidence type="ECO:0000256" key="2">
    <source>
        <dbReference type="SAM" id="Phobius"/>
    </source>
</evidence>
<dbReference type="OrthoDB" id="3935at2759"/>
<keyword evidence="2" id="KW-1133">Transmembrane helix</keyword>
<sequence>MNLHNSLRNRLKRLILLWSIWLCGSVLWLLFIWKRSTSTTILLSVILNFTIVLLLIGETLCVLIMLVAHFGKIPLDLSGISLRKTLVLYELQFENKFLNIRIAKFGLETHLWRAITSRRRNALFDISISGADVILKDFGDLQKTKGSKFNILKTCNYLFCIVQELESSWSKFLFTCCIRLLFLMIISFENCTFAVRQGDKIQRFISLNCHLEGIDTVDYNSFTWKLGTFILLTDTVLPVQVKQSLVILKIEPEYLTCSVSFQRIWTESFSNLEKLDIETRIPTSREAAEKGQVSLLIDSPSFRVHPEHLLYLLESLEQGDVTLPRRQTTMDNPMEVLRFWEFKVEMVNFFCGFYESSWDQSLSDLLSGLSLRELKLQLQDTVRSNTYHSKVELNELYISDSRDNFDDIRKYLFSLQRHLATTESCGAVTEAESLYKHCHSFDWNIESMAACLDIDTRHIFLQLDISNPVFLLEPMELVRSVDRFYLVYQEPIRLFAKFVSNRQKGHQIPQTGETCEDFSWQVSGKVMSGYLCFYFGPSQVEEEIQAYLCSIPLISMTDNCLSASLSVYQHQPEVIDTILSIGKIEYSPSPIFCLQLSKILLKWNPDIHSCGEAAIEYVNEALRCTRVGWGDVQSKEETWLRKSKLKLFISEVEISASFPDGPQTQITIDELSELRLDSGLVELSKLTWKVQNHIVLFIALLAFHFSLHDLFAVPLEIYCSRVIFCLPYDFHFGNSWMEFFWRMKGFLLRKKRYMSSVGRNSFPDMNILVDDCYAVFEDHPWESYLMKHRPVMKDETFEQIKRRRLLHTILEQLPAAVRNAYEEQCYSKLDEENATLYAYRVREVQRYWQLDRFDLSGIDARLPPLLLANIKNCSLSIRRTIVDPNIDANTEMLNELYQLDECQNIPDSARNSSMYKDFGIRRVEFISSDFSFRLRDYPYSIISARSLSFSGKVGAMEQATKEPYIRHMFVALGSKLFAELNKQISPLKIFVDGKLTCQDVEGVFGAGMLPSFEDLSQCFLRLSPDRSDPSPRLAWWDQARLIFHGRVEAVVRKLKCDVLTSTCCYSRSSYYTIEADELNAYFTRCFTDKPCPWLSVQLRCFSISACYSGMFLGTSVNVDEVKVHLSSKLQTESDSPSNHYIHPFAERSEVPFVSEICRMSSTDELLSKLASSEPTCQLKNIPNCDTYRGFRIMSLFFKVEVFFIHSDNPKRSTIHSDDIASTLQCIETIRNSMFQCIPVQKKFGYPIKAASAGLLKDIMKSFKLYLSSQDIYFNIVNDLNPGHCLLVTTSGINLSLKSLRDEVNRANASKAVRLQVKNLDVRMRSPSLDQAAKREEEEPSRGSFFVHIPMLLVILENEADSCLRTSCRIISMENLLRRSSSSLGSFSVSSGYYSADSEDLHQVVFGRDSNENEDEDNMEDNLNKDNFASGEKLSTLHCLSLKEHGFTNQILAFDARILWTVERRDSLSEWPRAIFLKSHRKGAKTLDKIRKHQRTSSAELDRVTEGNGSVSGDRDDLLSLLLENMPEPQDNELTYSLKPKQLEIIASYPQLQVSLIRPVIALCSPETEGVCKLVATYGYLTLVHQKVKEDELWKRVELHAGMEDTIVFTLPKGISFDLDSIGVTVDSSSNLCITNSPFERISGPPILVEVVHTSPLSDEVDLDSFRPKTVTVKVADLTLSVNSPQFFIFLTVITNFLVKPFPQTSRLQEELAVLTHTIHLIKQGHLNHRDAKHYTKQIIDMIDLIDKHRSRSYSEITRKFFHLLGSQDIYATRRELIDKASALLAYALQKQQSESNQGWMPKFYLDVCIKKCKLFLKTSDSDETDFAEATIDRFQVKQISTLDGGTKIEYSVKDVKMKNVCTENAAFKSALAVSKKQMESSKKVYSAENVFTLDGDPVAFRWFTIQSPPVGRIHVVDVLTVGIAPLEIALTRHISEELYQFFMRKSLNETEEEEERLDIKENNPQGSSQTVRKISSFVKAEALLHEGTSDLHSMAAKLRSVIRGVEDFTKESGLSSFIQGKWINLKRNSPEAQRDTITSDSLTFSETRNEDETNKKPVLTKRLIPVDDLSCMRQREQNNILFKYVYVGQVSWTVSFKYKDSGEEKSILDFEKIRISLPSLMYHSHTWSWTDLLDQLRRDVQTRVVGQALSRLARRKLLGVRELGHKLWRDAKTPDAIRLLSQTFGKTEEELAKEVENLDSSESGDEAHEEQACSASESASRKSFAEGKENLRGRLRNERDLERKRQIFLKVIYGVDVN</sequence>
<dbReference type="SMART" id="SM01214">
    <property type="entry name" value="Fmp27_GFWDK"/>
    <property type="match status" value="1"/>
</dbReference>
<evidence type="ECO:0000259" key="3">
    <source>
        <dbReference type="SMART" id="SM01214"/>
    </source>
</evidence>
<feature type="region of interest" description="Disordered" evidence="1">
    <location>
        <begin position="2196"/>
        <end position="2229"/>
    </location>
</feature>
<evidence type="ECO:0000313" key="4">
    <source>
        <dbReference type="EMBL" id="GJQ13636.1"/>
    </source>
</evidence>
<protein>
    <recommendedName>
        <fullName evidence="3">FMP27/BLTP2/Hobbit GFWDK motif-containing RBG unit domain-containing protein</fullName>
    </recommendedName>
</protein>
<evidence type="ECO:0000313" key="5">
    <source>
        <dbReference type="Proteomes" id="UP001061958"/>
    </source>
</evidence>
<keyword evidence="2" id="KW-0812">Transmembrane</keyword>
<dbReference type="Proteomes" id="UP001061958">
    <property type="component" value="Unassembled WGS sequence"/>
</dbReference>
<dbReference type="PANTHER" id="PTHR15678:SF6">
    <property type="entry name" value="BRIDGE-LIKE LIPID TRANSFER PROTEIN FAMILY MEMBER 2"/>
    <property type="match status" value="1"/>
</dbReference>
<feature type="compositionally biased region" description="Basic and acidic residues" evidence="1">
    <location>
        <begin position="2219"/>
        <end position="2229"/>
    </location>
</feature>
<accession>A0A9C7Q135</accession>
<dbReference type="EMBL" id="BQMJ01000045">
    <property type="protein sequence ID" value="GJQ13636.1"/>
    <property type="molecule type" value="Genomic_DNA"/>
</dbReference>
<dbReference type="PANTHER" id="PTHR15678">
    <property type="entry name" value="ANTIGEN MLAA-22-RELATED"/>
    <property type="match status" value="1"/>
</dbReference>
<gene>
    <name evidence="4" type="ORF">GpartN1_g5427.t1</name>
</gene>